<evidence type="ECO:0000313" key="3">
    <source>
        <dbReference type="EMBL" id="KAJ8767032.1"/>
    </source>
</evidence>
<dbReference type="SMART" id="SM00257">
    <property type="entry name" value="LysM"/>
    <property type="match status" value="2"/>
</dbReference>
<proteinExistence type="predicted"/>
<keyword evidence="1" id="KW-0732">Signal</keyword>
<accession>A0AAV8TJB8</accession>
<reference evidence="3 4" key="1">
    <citation type="submission" date="2021-09" db="EMBL/GenBank/DDBJ databases">
        <title>Genomic insights and catalytic innovation underlie evolution of tropane alkaloids biosynthesis.</title>
        <authorList>
            <person name="Wang Y.-J."/>
            <person name="Tian T."/>
            <person name="Huang J.-P."/>
            <person name="Huang S.-X."/>
        </authorList>
    </citation>
    <scope>NUCLEOTIDE SEQUENCE [LARGE SCALE GENOMIC DNA]</scope>
    <source>
        <strain evidence="3">KIB-2018</strain>
        <tissue evidence="3">Leaf</tissue>
    </source>
</reference>
<comment type="caution">
    <text evidence="3">The sequence shown here is derived from an EMBL/GenBank/DDBJ whole genome shotgun (WGS) entry which is preliminary data.</text>
</comment>
<dbReference type="EMBL" id="JAIWQS010000004">
    <property type="protein sequence ID" value="KAJ8767032.1"/>
    <property type="molecule type" value="Genomic_DNA"/>
</dbReference>
<dbReference type="PROSITE" id="PS51782">
    <property type="entry name" value="LYSM"/>
    <property type="match status" value="2"/>
</dbReference>
<evidence type="ECO:0000313" key="4">
    <source>
        <dbReference type="Proteomes" id="UP001159364"/>
    </source>
</evidence>
<dbReference type="InterPro" id="IPR036779">
    <property type="entry name" value="LysM_dom_sf"/>
</dbReference>
<organism evidence="3 4">
    <name type="scientific">Erythroxylum novogranatense</name>
    <dbReference type="NCBI Taxonomy" id="1862640"/>
    <lineage>
        <taxon>Eukaryota</taxon>
        <taxon>Viridiplantae</taxon>
        <taxon>Streptophyta</taxon>
        <taxon>Embryophyta</taxon>
        <taxon>Tracheophyta</taxon>
        <taxon>Spermatophyta</taxon>
        <taxon>Magnoliopsida</taxon>
        <taxon>eudicotyledons</taxon>
        <taxon>Gunneridae</taxon>
        <taxon>Pentapetalae</taxon>
        <taxon>rosids</taxon>
        <taxon>fabids</taxon>
        <taxon>Malpighiales</taxon>
        <taxon>Erythroxylaceae</taxon>
        <taxon>Erythroxylum</taxon>
    </lineage>
</organism>
<evidence type="ECO:0000256" key="1">
    <source>
        <dbReference type="SAM" id="SignalP"/>
    </source>
</evidence>
<dbReference type="Proteomes" id="UP001159364">
    <property type="component" value="Linkage Group LG04"/>
</dbReference>
<protein>
    <recommendedName>
        <fullName evidence="2">LysM domain-containing protein</fullName>
    </recommendedName>
</protein>
<sequence>MISSSSSPANLCLCLLCLCCLAIESTAQQKFKCSEGTTCRSLVGYRPYNGTTISDIQKYFGVRNLRTLLGANNLPISTPRTYRIQPKQLVSVPIPCICFNGTGVSNRVPIYTVQPDDGLYYIATTMFSGLVEYPKIQEVNKIPDANLIDVGQKLWIPLPCSCEEVDGEEVVHYAHVVQGGSTVEEIADEFGTTNTNIYKLNGIASNAQLIEGKTIDIPLRG</sequence>
<feature type="domain" description="LysM" evidence="2">
    <location>
        <begin position="173"/>
        <end position="217"/>
    </location>
</feature>
<feature type="chain" id="PRO_5043798803" description="LysM domain-containing protein" evidence="1">
    <location>
        <begin position="28"/>
        <end position="221"/>
    </location>
</feature>
<gene>
    <name evidence="3" type="ORF">K2173_012543</name>
</gene>
<dbReference type="PANTHER" id="PTHR33734:SF11">
    <property type="entry name" value="LYSM DOMAIN-CONTAINING GPI-ANCHORED PROTEIN 2"/>
    <property type="match status" value="1"/>
</dbReference>
<dbReference type="CDD" id="cd00118">
    <property type="entry name" value="LysM"/>
    <property type="match status" value="1"/>
</dbReference>
<dbReference type="InterPro" id="IPR018392">
    <property type="entry name" value="LysM"/>
</dbReference>
<dbReference type="PANTHER" id="PTHR33734">
    <property type="entry name" value="LYSM DOMAIN-CONTAINING GPI-ANCHORED PROTEIN 2"/>
    <property type="match status" value="1"/>
</dbReference>
<dbReference type="Pfam" id="PF01476">
    <property type="entry name" value="LysM"/>
    <property type="match status" value="2"/>
</dbReference>
<name>A0AAV8TJB8_9ROSI</name>
<keyword evidence="4" id="KW-1185">Reference proteome</keyword>
<dbReference type="SUPFAM" id="SSF54106">
    <property type="entry name" value="LysM domain"/>
    <property type="match status" value="2"/>
</dbReference>
<dbReference type="AlphaFoldDB" id="A0AAV8TJB8"/>
<dbReference type="Gene3D" id="3.10.350.10">
    <property type="entry name" value="LysM domain"/>
    <property type="match status" value="2"/>
</dbReference>
<evidence type="ECO:0000259" key="2">
    <source>
        <dbReference type="PROSITE" id="PS51782"/>
    </source>
</evidence>
<feature type="signal peptide" evidence="1">
    <location>
        <begin position="1"/>
        <end position="27"/>
    </location>
</feature>
<feature type="domain" description="LysM" evidence="2">
    <location>
        <begin position="109"/>
        <end position="156"/>
    </location>
</feature>